<dbReference type="HOGENOM" id="CLU_011226_19_0_1"/>
<evidence type="ECO:0000256" key="3">
    <source>
        <dbReference type="ARBA" id="ARBA00047960"/>
    </source>
</evidence>
<dbReference type="STRING" id="29760.F6GUW7"/>
<dbReference type="Gene3D" id="1.20.1050.10">
    <property type="match status" value="1"/>
</dbReference>
<dbReference type="InterPro" id="IPR004045">
    <property type="entry name" value="Glutathione_S-Trfase_N"/>
</dbReference>
<dbReference type="GO" id="GO:0004364">
    <property type="term" value="F:glutathione transferase activity"/>
    <property type="evidence" value="ECO:0007669"/>
    <property type="project" value="UniProtKB-EC"/>
</dbReference>
<keyword evidence="6" id="KW-1185">Reference proteome</keyword>
<dbReference type="SFLD" id="SFLDG00358">
    <property type="entry name" value="Main_(cytGST)"/>
    <property type="match status" value="1"/>
</dbReference>
<evidence type="ECO:0000313" key="5">
    <source>
        <dbReference type="EMBL" id="CCB43525.1"/>
    </source>
</evidence>
<dbReference type="AlphaFoldDB" id="F6GUW7"/>
<dbReference type="EC" id="2.5.1.18" evidence="1"/>
<name>F6GUW7_VITVI</name>
<dbReference type="PROSITE" id="PS50404">
    <property type="entry name" value="GST_NTER"/>
    <property type="match status" value="1"/>
</dbReference>
<dbReference type="Gene3D" id="3.40.30.10">
    <property type="entry name" value="Glutaredoxin"/>
    <property type="match status" value="1"/>
</dbReference>
<dbReference type="Pfam" id="PF02798">
    <property type="entry name" value="GST_N"/>
    <property type="match status" value="1"/>
</dbReference>
<dbReference type="SFLD" id="SFLDG01152">
    <property type="entry name" value="Main.3:_Omega-_and_Tau-like"/>
    <property type="match status" value="1"/>
</dbReference>
<dbReference type="eggNOG" id="KOG0406">
    <property type="taxonomic scope" value="Eukaryota"/>
</dbReference>
<dbReference type="InterPro" id="IPR040079">
    <property type="entry name" value="Glutathione_S-Trfase"/>
</dbReference>
<dbReference type="SFLD" id="SFLDS00019">
    <property type="entry name" value="Glutathione_Transferase_(cytos"/>
    <property type="match status" value="1"/>
</dbReference>
<dbReference type="PaxDb" id="29760-VIT_06s0004g05680.t01"/>
<evidence type="ECO:0000256" key="2">
    <source>
        <dbReference type="ARBA" id="ARBA00022679"/>
    </source>
</evidence>
<comment type="catalytic activity">
    <reaction evidence="3">
        <text>RX + glutathione = an S-substituted glutathione + a halide anion + H(+)</text>
        <dbReference type="Rhea" id="RHEA:16437"/>
        <dbReference type="ChEBI" id="CHEBI:15378"/>
        <dbReference type="ChEBI" id="CHEBI:16042"/>
        <dbReference type="ChEBI" id="CHEBI:17792"/>
        <dbReference type="ChEBI" id="CHEBI:57925"/>
        <dbReference type="ChEBI" id="CHEBI:90779"/>
        <dbReference type="EC" id="2.5.1.18"/>
    </reaction>
</comment>
<dbReference type="InterPro" id="IPR036249">
    <property type="entry name" value="Thioredoxin-like_sf"/>
</dbReference>
<protein>
    <recommendedName>
        <fullName evidence="1">glutathione transferase</fullName>
        <ecNumber evidence="1">2.5.1.18</ecNumber>
    </recommendedName>
</protein>
<dbReference type="InParanoid" id="F6GUW7"/>
<reference evidence="6" key="1">
    <citation type="journal article" date="2007" name="Nature">
        <title>The grapevine genome sequence suggests ancestral hexaploidization in major angiosperm phyla.</title>
        <authorList>
            <consortium name="The French-Italian Public Consortium for Grapevine Genome Characterization."/>
            <person name="Jaillon O."/>
            <person name="Aury J.-M."/>
            <person name="Noel B."/>
            <person name="Policriti A."/>
            <person name="Clepet C."/>
            <person name="Casagrande A."/>
            <person name="Choisne N."/>
            <person name="Aubourg S."/>
            <person name="Vitulo N."/>
            <person name="Jubin C."/>
            <person name="Vezzi A."/>
            <person name="Legeai F."/>
            <person name="Hugueney P."/>
            <person name="Dasilva C."/>
            <person name="Horner D."/>
            <person name="Mica E."/>
            <person name="Jublot D."/>
            <person name="Poulain J."/>
            <person name="Bruyere C."/>
            <person name="Billault A."/>
            <person name="Segurens B."/>
            <person name="Gouyvenoux M."/>
            <person name="Ugarte E."/>
            <person name="Cattonaro F."/>
            <person name="Anthouard V."/>
            <person name="Vico V."/>
            <person name="Del Fabbro C."/>
            <person name="Alaux M."/>
            <person name="Di Gaspero G."/>
            <person name="Dumas V."/>
            <person name="Felice N."/>
            <person name="Paillard S."/>
            <person name="Juman I."/>
            <person name="Moroldo M."/>
            <person name="Scalabrin S."/>
            <person name="Canaguier A."/>
            <person name="Le Clainche I."/>
            <person name="Malacrida G."/>
            <person name="Durand E."/>
            <person name="Pesole G."/>
            <person name="Laucou V."/>
            <person name="Chatelet P."/>
            <person name="Merdinoglu D."/>
            <person name="Delledonne M."/>
            <person name="Pezzotti M."/>
            <person name="Lecharny A."/>
            <person name="Scarpelli C."/>
            <person name="Artiguenave F."/>
            <person name="Pe M.E."/>
            <person name="Valle G."/>
            <person name="Morgante M."/>
            <person name="Caboche M."/>
            <person name="Adam-Blondon A.-F."/>
            <person name="Weissenbach J."/>
            <person name="Quetier F."/>
            <person name="Wincker P."/>
        </authorList>
    </citation>
    <scope>NUCLEOTIDE SEQUENCE [LARGE SCALE GENOMIC DNA]</scope>
    <source>
        <strain evidence="6">cv. Pinot noir / PN40024</strain>
    </source>
</reference>
<dbReference type="Proteomes" id="UP000009183">
    <property type="component" value="Chromosome 6"/>
</dbReference>
<evidence type="ECO:0000259" key="4">
    <source>
        <dbReference type="PROSITE" id="PS50404"/>
    </source>
</evidence>
<dbReference type="InterPro" id="IPR045073">
    <property type="entry name" value="Omega/Tau-like"/>
</dbReference>
<evidence type="ECO:0000313" key="6">
    <source>
        <dbReference type="Proteomes" id="UP000009183"/>
    </source>
</evidence>
<organism evidence="5 6">
    <name type="scientific">Vitis vinifera</name>
    <name type="common">Grape</name>
    <dbReference type="NCBI Taxonomy" id="29760"/>
    <lineage>
        <taxon>Eukaryota</taxon>
        <taxon>Viridiplantae</taxon>
        <taxon>Streptophyta</taxon>
        <taxon>Embryophyta</taxon>
        <taxon>Tracheophyta</taxon>
        <taxon>Spermatophyta</taxon>
        <taxon>Magnoliopsida</taxon>
        <taxon>eudicotyledons</taxon>
        <taxon>Gunneridae</taxon>
        <taxon>Pentapetalae</taxon>
        <taxon>rosids</taxon>
        <taxon>Vitales</taxon>
        <taxon>Vitaceae</taxon>
        <taxon>Viteae</taxon>
        <taxon>Vitis</taxon>
    </lineage>
</organism>
<accession>F6GUW7</accession>
<dbReference type="PANTHER" id="PTHR44548">
    <property type="entry name" value="GST N-TERMINAL DOMAIN-CONTAINING PROTEIN"/>
    <property type="match status" value="1"/>
</dbReference>
<sequence length="109" mass="12788">MAEEVKLFGMWASPFSRRIEVALKLKGIQYEYIEEDLSNKSPSLLKYNPVHKKIPVLLHKGKPVAESLVILEYIDETWKHNPILPADPYERAMARFWAKFLDEKRSIMD</sequence>
<evidence type="ECO:0000256" key="1">
    <source>
        <dbReference type="ARBA" id="ARBA00012452"/>
    </source>
</evidence>
<feature type="domain" description="GST N-terminal" evidence="4">
    <location>
        <begin position="3"/>
        <end position="82"/>
    </location>
</feature>
<proteinExistence type="predicted"/>
<keyword evidence="2" id="KW-0808">Transferase</keyword>
<dbReference type="EMBL" id="FN594951">
    <property type="protein sequence ID" value="CCB43525.1"/>
    <property type="molecule type" value="Genomic_DNA"/>
</dbReference>
<dbReference type="FunFam" id="3.40.30.10:FF:000197">
    <property type="entry name" value="Glutathione S-transferase U10"/>
    <property type="match status" value="1"/>
</dbReference>
<dbReference type="PANTHER" id="PTHR44548:SF4">
    <property type="entry name" value="S-TRANSFERASE, PUTATIVE-RELATED"/>
    <property type="match status" value="1"/>
</dbReference>
<dbReference type="CDD" id="cd03058">
    <property type="entry name" value="GST_N_Tau"/>
    <property type="match status" value="1"/>
</dbReference>
<gene>
    <name evidence="5" type="ordered locus">VIT_06s0004g05680</name>
</gene>
<dbReference type="SUPFAM" id="SSF52833">
    <property type="entry name" value="Thioredoxin-like"/>
    <property type="match status" value="1"/>
</dbReference>